<accession>A0A1E7K266</accession>
<dbReference type="AlphaFoldDB" id="A0A1E7K266"/>
<name>A0A1E7K266_9ACTN</name>
<dbReference type="Proteomes" id="UP000175829">
    <property type="component" value="Unassembled WGS sequence"/>
</dbReference>
<sequence>MRWSQPLVEDCGRHGRLGLGLCPARGFRVPAALRDVRAQYQQSQQFPGRGALVRDSECAVDDPRGAGQILLGVGQEGGPKKCSWMPPRWTTAYGLGRRCRKVTSKPRGVEKSRTGSRVRHGRIGTVDSPMQPL</sequence>
<evidence type="ECO:0000256" key="1">
    <source>
        <dbReference type="SAM" id="MobiDB-lite"/>
    </source>
</evidence>
<feature type="region of interest" description="Disordered" evidence="1">
    <location>
        <begin position="103"/>
        <end position="133"/>
    </location>
</feature>
<protein>
    <submittedName>
        <fullName evidence="2">Uncharacterized protein</fullName>
    </submittedName>
</protein>
<gene>
    <name evidence="2" type="ORF">AN217_09230</name>
</gene>
<comment type="caution">
    <text evidence="2">The sequence shown here is derived from an EMBL/GenBank/DDBJ whole genome shotgun (WGS) entry which is preliminary data.</text>
</comment>
<dbReference type="EMBL" id="LJGV01000022">
    <property type="protein sequence ID" value="OEU97990.1"/>
    <property type="molecule type" value="Genomic_DNA"/>
</dbReference>
<proteinExistence type="predicted"/>
<evidence type="ECO:0000313" key="2">
    <source>
        <dbReference type="EMBL" id="OEU97990.1"/>
    </source>
</evidence>
<organism evidence="2 3">
    <name type="scientific">Streptomyces qinglanensis</name>
    <dbReference type="NCBI Taxonomy" id="943816"/>
    <lineage>
        <taxon>Bacteria</taxon>
        <taxon>Bacillati</taxon>
        <taxon>Actinomycetota</taxon>
        <taxon>Actinomycetes</taxon>
        <taxon>Kitasatosporales</taxon>
        <taxon>Streptomycetaceae</taxon>
        <taxon>Streptomyces</taxon>
    </lineage>
</organism>
<reference evidence="2 3" key="1">
    <citation type="journal article" date="2016" name="Front. Microbiol.">
        <title>Comparative Genomics Analysis of Streptomyces Species Reveals Their Adaptation to the Marine Environment and Their Diversity at the Genomic Level.</title>
        <authorList>
            <person name="Tian X."/>
            <person name="Zhang Z."/>
            <person name="Yang T."/>
            <person name="Chen M."/>
            <person name="Li J."/>
            <person name="Chen F."/>
            <person name="Yang J."/>
            <person name="Li W."/>
            <person name="Zhang B."/>
            <person name="Zhang Z."/>
            <person name="Wu J."/>
            <person name="Zhang C."/>
            <person name="Long L."/>
            <person name="Xiao J."/>
        </authorList>
    </citation>
    <scope>NUCLEOTIDE SEQUENCE [LARGE SCALE GENOMIC DNA]</scope>
    <source>
        <strain evidence="2 3">SCSIO M10379</strain>
    </source>
</reference>
<evidence type="ECO:0000313" key="3">
    <source>
        <dbReference type="Proteomes" id="UP000175829"/>
    </source>
</evidence>